<evidence type="ECO:0000313" key="3">
    <source>
        <dbReference type="Proteomes" id="UP000802392"/>
    </source>
</evidence>
<sequence>MSPVRPSRTSGSPRPRLLILLVGAFLAVAVVTAAAISLLPTPQKSPAPPSATPKALPQYPLSGYFIYANSSATANRKKLADIHALGGDTVITFGTLLRPASRESLPQDCLIEGINCADVAARSLKVNRYFTYSDGAQWSGSALGCPRDRSLTSNGKTFAVLVLPADSQGCNSPSGTYDVVVTGGTKSPDSDPTQTLAAAATDLKMQFYAGLPAPVKRTDLEYLPDLSYTQTLSLFTERFLRFQAEKNDVPGLAGFYHHVEMPLSSSPFFDPILSLYTLQNQAIHKLLPSRSAVISPYIESRKSTSFVTPAEAGQAIRNIAGTSAGLKVNIAIQDGMGTGKGAAYLDSEAKTPVDSFAATIVGHGTWQEKYAAPNKDYFRAAAAGVKGTNAVLWANLEGMAPATDRNVCSNSLRGQTTVKRIERQLQQMEPATKVISFMWDPYFTCKGTGTPLVEQMASGFKTPVVTSAAVDRSSDRLTITGFNIAGGQTTLKGTSKDGQPREWTTASPDTHKKSVKDPEGNPQLETLDVDLKAVNFDAGASLKVDLTNQWGASLNQEFAEGLIAP</sequence>
<feature type="region of interest" description="Disordered" evidence="1">
    <location>
        <begin position="490"/>
        <end position="522"/>
    </location>
</feature>
<proteinExistence type="predicted"/>
<comment type="caution">
    <text evidence="2">The sequence shown here is derived from an EMBL/GenBank/DDBJ whole genome shotgun (WGS) entry which is preliminary data.</text>
</comment>
<dbReference type="RefSeq" id="WP_204814932.1">
    <property type="nucleotide sequence ID" value="NZ_JAAOZD010000001.1"/>
</dbReference>
<evidence type="ECO:0000313" key="2">
    <source>
        <dbReference type="EMBL" id="NIJ00366.1"/>
    </source>
</evidence>
<dbReference type="Proteomes" id="UP000802392">
    <property type="component" value="Unassembled WGS sequence"/>
</dbReference>
<dbReference type="Gene3D" id="3.20.20.80">
    <property type="entry name" value="Glycosidases"/>
    <property type="match status" value="1"/>
</dbReference>
<evidence type="ECO:0000256" key="1">
    <source>
        <dbReference type="SAM" id="MobiDB-lite"/>
    </source>
</evidence>
<dbReference type="EMBL" id="JAAOZD010000001">
    <property type="protein sequence ID" value="NIJ00366.1"/>
    <property type="molecule type" value="Genomic_DNA"/>
</dbReference>
<reference evidence="2 3" key="1">
    <citation type="submission" date="2020-03" db="EMBL/GenBank/DDBJ databases">
        <title>Genomic Encyclopedia of Type Strains, Phase III (KMG-III): the genomes of soil and plant-associated and newly described type strains.</title>
        <authorList>
            <person name="Whitman W."/>
        </authorList>
    </citation>
    <scope>NUCLEOTIDE SEQUENCE [LARGE SCALE GENOMIC DNA]</scope>
    <source>
        <strain evidence="2 3">CECT 4207</strain>
    </source>
</reference>
<keyword evidence="3" id="KW-1185">Reference proteome</keyword>
<gene>
    <name evidence="2" type="ORF">FHR86_000664</name>
</gene>
<feature type="compositionally biased region" description="Basic and acidic residues" evidence="1">
    <location>
        <begin position="509"/>
        <end position="519"/>
    </location>
</feature>
<organism evidence="2 3">
    <name type="scientific">Paenarthrobacter ilicis</name>
    <dbReference type="NCBI Taxonomy" id="43665"/>
    <lineage>
        <taxon>Bacteria</taxon>
        <taxon>Bacillati</taxon>
        <taxon>Actinomycetota</taxon>
        <taxon>Actinomycetes</taxon>
        <taxon>Micrococcales</taxon>
        <taxon>Micrococcaceae</taxon>
        <taxon>Paenarthrobacter</taxon>
    </lineage>
</organism>
<protein>
    <submittedName>
        <fullName evidence="2">Uncharacterized protein</fullName>
    </submittedName>
</protein>
<accession>A0ABX0TGR8</accession>
<name>A0ABX0TGR8_9MICC</name>